<dbReference type="AlphaFoldDB" id="A0A6V8NN54"/>
<feature type="transmembrane region" description="Helical" evidence="1">
    <location>
        <begin position="87"/>
        <end position="109"/>
    </location>
</feature>
<organism evidence="2 3">
    <name type="scientific">Candidatus Hakubella thermalkaliphila</name>
    <dbReference type="NCBI Taxonomy" id="2754717"/>
    <lineage>
        <taxon>Bacteria</taxon>
        <taxon>Bacillati</taxon>
        <taxon>Actinomycetota</taxon>
        <taxon>Actinomycetota incertae sedis</taxon>
        <taxon>Candidatus Hakubellales</taxon>
        <taxon>Candidatus Hakubellaceae</taxon>
        <taxon>Candidatus Hakubella</taxon>
    </lineage>
</organism>
<gene>
    <name evidence="2" type="ORF">HKBW3S03_01420</name>
</gene>
<evidence type="ECO:0000313" key="3">
    <source>
        <dbReference type="Proteomes" id="UP000574717"/>
    </source>
</evidence>
<keyword evidence="1" id="KW-1133">Transmembrane helix</keyword>
<proteinExistence type="predicted"/>
<feature type="transmembrane region" description="Helical" evidence="1">
    <location>
        <begin position="60"/>
        <end position="81"/>
    </location>
</feature>
<dbReference type="Proteomes" id="UP000574717">
    <property type="component" value="Unassembled WGS sequence"/>
</dbReference>
<comment type="caution">
    <text evidence="2">The sequence shown here is derived from an EMBL/GenBank/DDBJ whole genome shotgun (WGS) entry which is preliminary data.</text>
</comment>
<evidence type="ECO:0000313" key="2">
    <source>
        <dbReference type="EMBL" id="GFP19916.1"/>
    </source>
</evidence>
<accession>A0A6V8NN54</accession>
<dbReference type="SUPFAM" id="SSF53756">
    <property type="entry name" value="UDP-Glycosyltransferase/glycogen phosphorylase"/>
    <property type="match status" value="1"/>
</dbReference>
<evidence type="ECO:0000256" key="1">
    <source>
        <dbReference type="SAM" id="Phobius"/>
    </source>
</evidence>
<keyword evidence="1" id="KW-0812">Transmembrane</keyword>
<reference evidence="2 3" key="1">
    <citation type="journal article" date="2020" name="Front. Microbiol.">
        <title>Single-cell genomics of novel Actinobacteria with the Wood-Ljungdahl pathway discovered in a serpentinizing system.</title>
        <authorList>
            <person name="Merino N."/>
            <person name="Kawai M."/>
            <person name="Boyd E.S."/>
            <person name="Colman D.R."/>
            <person name="McGlynn S.E."/>
            <person name="Nealson K.H."/>
            <person name="Kurokawa K."/>
            <person name="Hongoh Y."/>
        </authorList>
    </citation>
    <scope>NUCLEOTIDE SEQUENCE [LARGE SCALE GENOMIC DNA]</scope>
    <source>
        <strain evidence="2 3">S03</strain>
    </source>
</reference>
<name>A0A6V8NN54_9ACTN</name>
<dbReference type="EMBL" id="BLRU01000178">
    <property type="protein sequence ID" value="GFP19916.1"/>
    <property type="molecule type" value="Genomic_DNA"/>
</dbReference>
<sequence>MPAERIVIIPNGIILDPGETFSLGGLPFVAEVPLVGTGARLAPQKGVEHFLLAAKELASIFPELSAGFWGIIVGSVAAFLFNDSGVVAAATTLLYAGVPIILLAGRIVGQLPVNRQNHQ</sequence>
<protein>
    <submittedName>
        <fullName evidence="2">Uncharacterized protein</fullName>
    </submittedName>
</protein>
<keyword evidence="1" id="KW-0472">Membrane</keyword>
<dbReference type="RefSeq" id="WP_176237116.1">
    <property type="nucleotide sequence ID" value="NZ_BLRU01000178.1"/>
</dbReference>